<dbReference type="PROSITE" id="PS51456">
    <property type="entry name" value="MYOSIN_MOTOR"/>
    <property type="match status" value="1"/>
</dbReference>
<dbReference type="Gene3D" id="1.20.58.530">
    <property type="match status" value="1"/>
</dbReference>
<dbReference type="Gene3D" id="3.40.850.10">
    <property type="entry name" value="Kinesin motor domain"/>
    <property type="match status" value="1"/>
</dbReference>
<evidence type="ECO:0000313" key="14">
    <source>
        <dbReference type="Proteomes" id="UP001165060"/>
    </source>
</evidence>
<dbReference type="InterPro" id="IPR000306">
    <property type="entry name" value="Znf_FYVE"/>
</dbReference>
<feature type="region of interest" description="Disordered" evidence="10">
    <location>
        <begin position="1021"/>
        <end position="1141"/>
    </location>
</feature>
<keyword evidence="7 9" id="KW-0505">Motor protein</keyword>
<gene>
    <name evidence="13" type="ORF">TeGR_g6450</name>
</gene>
<evidence type="ECO:0000256" key="2">
    <source>
        <dbReference type="ARBA" id="ARBA00022741"/>
    </source>
</evidence>
<dbReference type="Gene3D" id="1.20.5.4820">
    <property type="match status" value="1"/>
</dbReference>
<feature type="compositionally biased region" description="Basic and acidic residues" evidence="10">
    <location>
        <begin position="1071"/>
        <end position="1090"/>
    </location>
</feature>
<evidence type="ECO:0000256" key="10">
    <source>
        <dbReference type="SAM" id="MobiDB-lite"/>
    </source>
</evidence>
<sequence>MRRYVHRNRIDVPPHIFAVAEAAFRTMLSEEESQCVIISGESGAGKTEASKQIQNYIATVSASGGAEEIDQVKKVFLESNPVLESFGNAKTLRNNNSSRFGKYFELKFDRFGRPLGGKVSNFLHEKSRVVRPGPGERNFHIFYQLLAAPKETRSRYKLSKPSSYFYLSQSDCFTVDQLDDAEEFAITESAMGAVGLSSSRRDAILGVVAAVLHLGNVKFSAKQIDDAEGADLVDMKPVENFCAILGLSPKALAKHLTTRKLQTMAPGGKVETYSVPQNPAQASSRRDALCKSLYTRAFDLLVARVNSALDVKKTSKKLGGAPIAADEMLSLGVLDIYGFEIFDKNGFEQLCINYVNEKLQQIFISLTLKAEQEEYESEGITWTPIPFFNNKVVCDMIEGAKPPGLLRILDDSCKTMHSRGAKALDRGFLDNLGKSMGSHKHYQHLSSGSNSGFVIKHYAGDVMYNCNGFGESNRDALDNDLILLMQNTNNESNSAQLLASLFPEEIDLNDKRMPKTAGYKIRTQCGVLVETLSECNPHYVRCVKPNDSKQPCTVDASRVAHQAQYLGLLENIRVRRAGFAYRAEFHRFNERFGLLCPNLDATIPEKEQAKKILREVKKRFNVDLNKDEAQLGRTKLFVRQPETYFEFERLRVVAIGLWAAKIQRAWKRFSGRRHLIRHRDTMAKMYEENGKPRRRGSFCRPFDGDYLPDGDARECMIDVVRYYEGGDNEYGGFGDEKGEVLQYHFVDVVKRVEERGSDGLWNDSIVLCLTSSALYIFAEPNEDEREQAAGYLSADGDEGKQLPPLLLRRRIELAKVMRVELSKLPDDFCVIRIQQDSVMREPDRSNWMRDAEVKACMHTSVNFSLFNRRHHCRYSGQIFCDQACSYTTTLPDFGWYTPQRIYDSNIGIASTEMLEDLMLYTDRKSELVATLVDVCKKKAKNKIAVKFVDSLRLSAAPVRGMGLAPAKAEISFVSANPDRTAAFGGRLDASMKFDKNSQRYVVCVPRDGGLDEQVMKDRAARIKKRQRKLDKRRQREREARQAAAEAREAEREAERQERLDEKRRKKKAEKARREAEGGGGGEERGEEKIKAAIRRSSGGTGGGGGGEGGSTGGGAGGGGGSDQLTELQKAMAARRAKNGGN</sequence>
<comment type="caution">
    <text evidence="13">The sequence shown here is derived from an EMBL/GenBank/DDBJ whole genome shotgun (WGS) entry which is preliminary data.</text>
</comment>
<dbReference type="SUPFAM" id="SSF57903">
    <property type="entry name" value="FYVE/PHD zinc finger"/>
    <property type="match status" value="1"/>
</dbReference>
<evidence type="ECO:0000256" key="9">
    <source>
        <dbReference type="PROSITE-ProRule" id="PRU00782"/>
    </source>
</evidence>
<comment type="similarity">
    <text evidence="9">Belongs to the TRAFAC class myosin-kinesin ATPase superfamily. Myosin family.</text>
</comment>
<feature type="compositionally biased region" description="Gly residues" evidence="10">
    <location>
        <begin position="1098"/>
        <end position="1121"/>
    </location>
</feature>
<keyword evidence="14" id="KW-1185">Reference proteome</keyword>
<feature type="domain" description="TH1" evidence="12">
    <location>
        <begin position="691"/>
        <end position="997"/>
    </location>
</feature>
<keyword evidence="8 9" id="KW-0009">Actin-binding</keyword>
<dbReference type="PROSITE" id="PS51757">
    <property type="entry name" value="TH1"/>
    <property type="match status" value="1"/>
</dbReference>
<evidence type="ECO:0000259" key="11">
    <source>
        <dbReference type="PROSITE" id="PS51456"/>
    </source>
</evidence>
<keyword evidence="4" id="KW-0862">Zinc</keyword>
<reference evidence="13 14" key="1">
    <citation type="journal article" date="2023" name="Commun. Biol.">
        <title>Genome analysis of Parmales, the sister group of diatoms, reveals the evolutionary specialization of diatoms from phago-mixotrophs to photoautotrophs.</title>
        <authorList>
            <person name="Ban H."/>
            <person name="Sato S."/>
            <person name="Yoshikawa S."/>
            <person name="Yamada K."/>
            <person name="Nakamura Y."/>
            <person name="Ichinomiya M."/>
            <person name="Sato N."/>
            <person name="Blanc-Mathieu R."/>
            <person name="Endo H."/>
            <person name="Kuwata A."/>
            <person name="Ogata H."/>
        </authorList>
    </citation>
    <scope>NUCLEOTIDE SEQUENCE [LARGE SCALE GENOMIC DNA]</scope>
</reference>
<evidence type="ECO:0000256" key="4">
    <source>
        <dbReference type="ARBA" id="ARBA00022833"/>
    </source>
</evidence>
<dbReference type="Gene3D" id="1.10.10.820">
    <property type="match status" value="1"/>
</dbReference>
<feature type="region of interest" description="Actin-binding" evidence="9">
    <location>
        <begin position="525"/>
        <end position="547"/>
    </location>
</feature>
<dbReference type="PANTHER" id="PTHR13140:SF729">
    <property type="entry name" value="UNCONVENTIONAL MYOSIN-IE"/>
    <property type="match status" value="1"/>
</dbReference>
<dbReference type="InterPro" id="IPR010926">
    <property type="entry name" value="Myosin_TH1"/>
</dbReference>
<evidence type="ECO:0000313" key="13">
    <source>
        <dbReference type="EMBL" id="GMI22820.1"/>
    </source>
</evidence>
<organism evidence="13 14">
    <name type="scientific">Tetraparma gracilis</name>
    <dbReference type="NCBI Taxonomy" id="2962635"/>
    <lineage>
        <taxon>Eukaryota</taxon>
        <taxon>Sar</taxon>
        <taxon>Stramenopiles</taxon>
        <taxon>Ochrophyta</taxon>
        <taxon>Bolidophyceae</taxon>
        <taxon>Parmales</taxon>
        <taxon>Triparmaceae</taxon>
        <taxon>Tetraparma</taxon>
    </lineage>
</organism>
<feature type="binding site" evidence="9">
    <location>
        <begin position="40"/>
        <end position="47"/>
    </location>
    <ligand>
        <name>ATP</name>
        <dbReference type="ChEBI" id="CHEBI:30616"/>
    </ligand>
</feature>
<dbReference type="Pfam" id="PF00063">
    <property type="entry name" value="Myosin_head"/>
    <property type="match status" value="1"/>
</dbReference>
<dbReference type="Proteomes" id="UP001165060">
    <property type="component" value="Unassembled WGS sequence"/>
</dbReference>
<dbReference type="PRINTS" id="PR00193">
    <property type="entry name" value="MYOSINHEAVY"/>
</dbReference>
<dbReference type="InterPro" id="IPR001609">
    <property type="entry name" value="Myosin_head_motor_dom-like"/>
</dbReference>
<evidence type="ECO:0000256" key="1">
    <source>
        <dbReference type="ARBA" id="ARBA00022723"/>
    </source>
</evidence>
<keyword evidence="5 9" id="KW-0067">ATP-binding</keyword>
<dbReference type="Gene3D" id="3.30.40.10">
    <property type="entry name" value="Zinc/RING finger domain, C3HC4 (zinc finger)"/>
    <property type="match status" value="1"/>
</dbReference>
<dbReference type="SMART" id="SM00064">
    <property type="entry name" value="FYVE"/>
    <property type="match status" value="1"/>
</dbReference>
<dbReference type="InterPro" id="IPR011011">
    <property type="entry name" value="Znf_FYVE_PHD"/>
</dbReference>
<feature type="domain" description="Myosin motor" evidence="11">
    <location>
        <begin position="1"/>
        <end position="652"/>
    </location>
</feature>
<evidence type="ECO:0000256" key="8">
    <source>
        <dbReference type="ARBA" id="ARBA00023203"/>
    </source>
</evidence>
<dbReference type="SUPFAM" id="SSF52540">
    <property type="entry name" value="P-loop containing nucleoside triphosphate hydrolases"/>
    <property type="match status" value="1"/>
</dbReference>
<dbReference type="EMBL" id="BRYB01000103">
    <property type="protein sequence ID" value="GMI22820.1"/>
    <property type="molecule type" value="Genomic_DNA"/>
</dbReference>
<name>A0ABQ6MB44_9STRA</name>
<feature type="compositionally biased region" description="Basic residues" evidence="10">
    <location>
        <begin position="1021"/>
        <end position="1032"/>
    </location>
</feature>
<keyword evidence="6 9" id="KW-0518">Myosin</keyword>
<protein>
    <submittedName>
        <fullName evidence="13">Uncharacterized protein</fullName>
    </submittedName>
</protein>
<dbReference type="Pfam" id="PF01363">
    <property type="entry name" value="FYVE"/>
    <property type="match status" value="1"/>
</dbReference>
<evidence type="ECO:0000256" key="7">
    <source>
        <dbReference type="ARBA" id="ARBA00023175"/>
    </source>
</evidence>
<feature type="compositionally biased region" description="Basic residues" evidence="10">
    <location>
        <begin position="1132"/>
        <end position="1141"/>
    </location>
</feature>
<keyword evidence="3" id="KW-0863">Zinc-finger</keyword>
<evidence type="ECO:0000259" key="12">
    <source>
        <dbReference type="PROSITE" id="PS51757"/>
    </source>
</evidence>
<evidence type="ECO:0000256" key="3">
    <source>
        <dbReference type="ARBA" id="ARBA00022771"/>
    </source>
</evidence>
<dbReference type="SMART" id="SM00242">
    <property type="entry name" value="MYSc"/>
    <property type="match status" value="1"/>
</dbReference>
<keyword evidence="2 9" id="KW-0547">Nucleotide-binding</keyword>
<feature type="compositionally biased region" description="Basic and acidic residues" evidence="10">
    <location>
        <begin position="1033"/>
        <end position="1062"/>
    </location>
</feature>
<dbReference type="PANTHER" id="PTHR13140">
    <property type="entry name" value="MYOSIN"/>
    <property type="match status" value="1"/>
</dbReference>
<dbReference type="InterPro" id="IPR027417">
    <property type="entry name" value="P-loop_NTPase"/>
</dbReference>
<evidence type="ECO:0000256" key="6">
    <source>
        <dbReference type="ARBA" id="ARBA00023123"/>
    </source>
</evidence>
<accession>A0ABQ6MB44</accession>
<evidence type="ECO:0000256" key="5">
    <source>
        <dbReference type="ARBA" id="ARBA00022840"/>
    </source>
</evidence>
<dbReference type="InterPro" id="IPR036961">
    <property type="entry name" value="Kinesin_motor_dom_sf"/>
</dbReference>
<dbReference type="InterPro" id="IPR013083">
    <property type="entry name" value="Znf_RING/FYVE/PHD"/>
</dbReference>
<keyword evidence="1" id="KW-0479">Metal-binding</keyword>
<proteinExistence type="inferred from homology"/>
<dbReference type="Gene3D" id="1.20.120.720">
    <property type="entry name" value="Myosin VI head, motor domain, U50 subdomain"/>
    <property type="match status" value="1"/>
</dbReference>